<evidence type="ECO:0000313" key="4">
    <source>
        <dbReference type="Proteomes" id="UP000218542"/>
    </source>
</evidence>
<keyword evidence="1" id="KW-0472">Membrane</keyword>
<accession>A0A286U2D8</accession>
<dbReference type="EMBL" id="BAOS01000029">
    <property type="protein sequence ID" value="GAX62292.1"/>
    <property type="molecule type" value="Genomic_DNA"/>
</dbReference>
<evidence type="ECO:0000256" key="2">
    <source>
        <dbReference type="SAM" id="SignalP"/>
    </source>
</evidence>
<gene>
    <name evidence="3" type="ORF">SCALIN_C29_0076</name>
</gene>
<evidence type="ECO:0000313" key="3">
    <source>
        <dbReference type="EMBL" id="GAX62292.1"/>
    </source>
</evidence>
<feature type="transmembrane region" description="Helical" evidence="1">
    <location>
        <begin position="272"/>
        <end position="290"/>
    </location>
</feature>
<proteinExistence type="predicted"/>
<dbReference type="OrthoDB" id="8754742at2"/>
<keyword evidence="1" id="KW-0812">Transmembrane</keyword>
<comment type="caution">
    <text evidence="3">The sequence shown here is derived from an EMBL/GenBank/DDBJ whole genome shotgun (WGS) entry which is preliminary data.</text>
</comment>
<keyword evidence="2" id="KW-0732">Signal</keyword>
<name>A0A286U2D8_9BACT</name>
<keyword evidence="1" id="KW-1133">Transmembrane helix</keyword>
<dbReference type="RefSeq" id="WP_096895677.1">
    <property type="nucleotide sequence ID" value="NZ_BAOS01000029.1"/>
</dbReference>
<organism evidence="3 4">
    <name type="scientific">Candidatus Scalindua japonica</name>
    <dbReference type="NCBI Taxonomy" id="1284222"/>
    <lineage>
        <taxon>Bacteria</taxon>
        <taxon>Pseudomonadati</taxon>
        <taxon>Planctomycetota</taxon>
        <taxon>Candidatus Brocadiia</taxon>
        <taxon>Candidatus Brocadiales</taxon>
        <taxon>Candidatus Scalinduaceae</taxon>
        <taxon>Candidatus Scalindua</taxon>
    </lineage>
</organism>
<sequence length="301" mass="31863">MKKGLLIAAMALGLGVGSMCVELNRAEAAVSAVQLDVVDLMDWGRSYDYDLGTNTYTPAAGSDNPWNPGGVNNPGVSMVADTFGNHDGTEDTWGIAQIDQITNTAGTISLFDKDLSNFELTMFFWGFDDDIITAPNVLGNSNIGAVGGRVQVWKDFAQDFDPTIGTAGRTGGSTFTTATEGELVLDLIPHAFANGTTLNANFNFISNTGSGVVYLDTSGAGSWDAFYDTDSQLMGSDFLFQWTVENNAQGDTVADWTVRGDGRQEAALVPEATTVALLGIGLVGMAGVAVRKKLKKNVERS</sequence>
<dbReference type="AlphaFoldDB" id="A0A286U2D8"/>
<reference evidence="4" key="1">
    <citation type="journal article" date="2017" name="Environ. Microbiol. Rep.">
        <title>Genetic Diversity of Marine Anaerobic Ammonium-Oxidizing Bacteria as Revealed by Genomic and Proteomic Analyses of 'Candidatus Scalindua japonica'.</title>
        <authorList>
            <person name="Oshiki M."/>
            <person name="Mizuto K."/>
            <person name="Kimura Z."/>
            <person name="Kindaichi T."/>
            <person name="Satoh H."/>
            <person name="Okabe S."/>
        </authorList>
    </citation>
    <scope>NUCLEOTIDE SEQUENCE [LARGE SCALE GENOMIC DNA]</scope>
    <source>
        <strain evidence="4">husup-a2</strain>
    </source>
</reference>
<protein>
    <submittedName>
        <fullName evidence="3">ABC-type dipeptide transport system, periplasmic component</fullName>
    </submittedName>
</protein>
<feature type="chain" id="PRO_5012764234" evidence="2">
    <location>
        <begin position="21"/>
        <end position="301"/>
    </location>
</feature>
<feature type="signal peptide" evidence="2">
    <location>
        <begin position="1"/>
        <end position="20"/>
    </location>
</feature>
<dbReference type="NCBIfam" id="TIGR02595">
    <property type="entry name" value="PEP_CTERM"/>
    <property type="match status" value="1"/>
</dbReference>
<dbReference type="Proteomes" id="UP000218542">
    <property type="component" value="Unassembled WGS sequence"/>
</dbReference>
<evidence type="ECO:0000256" key="1">
    <source>
        <dbReference type="SAM" id="Phobius"/>
    </source>
</evidence>
<dbReference type="InterPro" id="IPR013424">
    <property type="entry name" value="Ice-binding_C"/>
</dbReference>
<keyword evidence="4" id="KW-1185">Reference proteome</keyword>